<keyword evidence="8" id="KW-0574">Periplasm</keyword>
<dbReference type="EMBL" id="PPPD01000001">
    <property type="protein sequence ID" value="PNY81168.1"/>
    <property type="molecule type" value="Genomic_DNA"/>
</dbReference>
<keyword evidence="6" id="KW-0997">Cell inner membrane</keyword>
<evidence type="ECO:0000256" key="3">
    <source>
        <dbReference type="ARBA" id="ARBA00004418"/>
    </source>
</evidence>
<reference evidence="14 15" key="1">
    <citation type="submission" date="2018-01" db="EMBL/GenBank/DDBJ databases">
        <title>Deinococcus koreensis sp. nov., a radiation-resistant bacterium isolated from river water.</title>
        <authorList>
            <person name="Choi A."/>
        </authorList>
    </citation>
    <scope>NUCLEOTIDE SEQUENCE [LARGE SCALE GENOMIC DNA]</scope>
    <source>
        <strain evidence="14 15">SJW1-2</strain>
    </source>
</reference>
<keyword evidence="5" id="KW-0488">Methylation</keyword>
<dbReference type="GO" id="GO:0005886">
    <property type="term" value="C:plasma membrane"/>
    <property type="evidence" value="ECO:0007669"/>
    <property type="project" value="UniProtKB-SubCell"/>
</dbReference>
<proteinExistence type="predicted"/>
<evidence type="ECO:0000259" key="13">
    <source>
        <dbReference type="Pfam" id="PF12019"/>
    </source>
</evidence>
<dbReference type="InterPro" id="IPR045584">
    <property type="entry name" value="Pilin-like"/>
</dbReference>
<keyword evidence="7 12" id="KW-0812">Transmembrane</keyword>
<dbReference type="InterPro" id="IPR012902">
    <property type="entry name" value="N_methyl_site"/>
</dbReference>
<dbReference type="GO" id="GO:0009279">
    <property type="term" value="C:cell outer membrane"/>
    <property type="evidence" value="ECO:0007669"/>
    <property type="project" value="UniProtKB-SubCell"/>
</dbReference>
<evidence type="ECO:0000256" key="5">
    <source>
        <dbReference type="ARBA" id="ARBA00022481"/>
    </source>
</evidence>
<evidence type="ECO:0000256" key="4">
    <source>
        <dbReference type="ARBA" id="ARBA00022475"/>
    </source>
</evidence>
<keyword evidence="15" id="KW-1185">Reference proteome</keyword>
<dbReference type="Pfam" id="PF07963">
    <property type="entry name" value="N_methyl"/>
    <property type="match status" value="1"/>
</dbReference>
<evidence type="ECO:0000256" key="10">
    <source>
        <dbReference type="ARBA" id="ARBA00023136"/>
    </source>
</evidence>
<dbReference type="InterPro" id="IPR022346">
    <property type="entry name" value="T2SS_GspH"/>
</dbReference>
<dbReference type="GO" id="GO:0015628">
    <property type="term" value="P:protein secretion by the type II secretion system"/>
    <property type="evidence" value="ECO:0007669"/>
    <property type="project" value="InterPro"/>
</dbReference>
<sequence>MSVKTRNRQPDNLRGRRTQRRGGWSTRAFTLLELLAVLGILGILLGVAALNLRGFQRPALSDARALASAVKAARSTAIASTGAVQVRLDYAARRFSARKAGSCAATTWTELPASTAVELNPRVVLVSPVAPTVWQVCFDSRGVADSARQVQLRDDTGTAVYTLAVFLGGAVQVTP</sequence>
<dbReference type="NCBIfam" id="TIGR02532">
    <property type="entry name" value="IV_pilin_GFxxxE"/>
    <property type="match status" value="1"/>
</dbReference>
<dbReference type="AlphaFoldDB" id="A0A2K3UXC1"/>
<feature type="domain" description="General secretion pathway GspH" evidence="13">
    <location>
        <begin position="63"/>
        <end position="166"/>
    </location>
</feature>
<comment type="subcellular location">
    <subcellularLocation>
        <location evidence="2">Cell inner membrane</location>
        <topology evidence="2">Single-pass membrane protein</topology>
    </subcellularLocation>
    <subcellularLocation>
        <location evidence="1">Cell outer membrane</location>
        <topology evidence="1">Single-pass membrane protein</topology>
    </subcellularLocation>
    <subcellularLocation>
        <location evidence="3">Periplasm</location>
    </subcellularLocation>
</comment>
<evidence type="ECO:0000256" key="2">
    <source>
        <dbReference type="ARBA" id="ARBA00004377"/>
    </source>
</evidence>
<dbReference type="GO" id="GO:0042597">
    <property type="term" value="C:periplasmic space"/>
    <property type="evidence" value="ECO:0007669"/>
    <property type="project" value="UniProtKB-SubCell"/>
</dbReference>
<evidence type="ECO:0000256" key="1">
    <source>
        <dbReference type="ARBA" id="ARBA00004203"/>
    </source>
</evidence>
<evidence type="ECO:0000256" key="11">
    <source>
        <dbReference type="ARBA" id="ARBA00023237"/>
    </source>
</evidence>
<accession>A0A2K3UXC1</accession>
<name>A0A2K3UXC1_9DEIO</name>
<evidence type="ECO:0000256" key="6">
    <source>
        <dbReference type="ARBA" id="ARBA00022519"/>
    </source>
</evidence>
<evidence type="ECO:0000256" key="7">
    <source>
        <dbReference type="ARBA" id="ARBA00022692"/>
    </source>
</evidence>
<dbReference type="Proteomes" id="UP000236379">
    <property type="component" value="Unassembled WGS sequence"/>
</dbReference>
<keyword evidence="11" id="KW-0998">Cell outer membrane</keyword>
<keyword evidence="10 12" id="KW-0472">Membrane</keyword>
<dbReference type="Gene3D" id="3.30.700.10">
    <property type="entry name" value="Glycoprotein, Type 4 Pilin"/>
    <property type="match status" value="1"/>
</dbReference>
<evidence type="ECO:0000256" key="8">
    <source>
        <dbReference type="ARBA" id="ARBA00022764"/>
    </source>
</evidence>
<gene>
    <name evidence="14" type="ORF">CVO96_07050</name>
</gene>
<protein>
    <recommendedName>
        <fullName evidence="13">General secretion pathway GspH domain-containing protein</fullName>
    </recommendedName>
</protein>
<dbReference type="OrthoDB" id="574677at2"/>
<comment type="caution">
    <text evidence="14">The sequence shown here is derived from an EMBL/GenBank/DDBJ whole genome shotgun (WGS) entry which is preliminary data.</text>
</comment>
<feature type="transmembrane region" description="Helical" evidence="12">
    <location>
        <begin position="28"/>
        <end position="50"/>
    </location>
</feature>
<dbReference type="Pfam" id="PF12019">
    <property type="entry name" value="GspH"/>
    <property type="match status" value="1"/>
</dbReference>
<evidence type="ECO:0000313" key="15">
    <source>
        <dbReference type="Proteomes" id="UP000236379"/>
    </source>
</evidence>
<keyword evidence="4" id="KW-1003">Cell membrane</keyword>
<dbReference type="RefSeq" id="WP_103311611.1">
    <property type="nucleotide sequence ID" value="NZ_PPPD01000001.1"/>
</dbReference>
<dbReference type="GO" id="GO:0015627">
    <property type="term" value="C:type II protein secretion system complex"/>
    <property type="evidence" value="ECO:0007669"/>
    <property type="project" value="InterPro"/>
</dbReference>
<dbReference type="SUPFAM" id="SSF54523">
    <property type="entry name" value="Pili subunits"/>
    <property type="match status" value="1"/>
</dbReference>
<organism evidence="14 15">
    <name type="scientific">Deinococcus koreensis</name>
    <dbReference type="NCBI Taxonomy" id="2054903"/>
    <lineage>
        <taxon>Bacteria</taxon>
        <taxon>Thermotogati</taxon>
        <taxon>Deinococcota</taxon>
        <taxon>Deinococci</taxon>
        <taxon>Deinococcales</taxon>
        <taxon>Deinococcaceae</taxon>
        <taxon>Deinococcus</taxon>
    </lineage>
</organism>
<evidence type="ECO:0000256" key="9">
    <source>
        <dbReference type="ARBA" id="ARBA00022989"/>
    </source>
</evidence>
<evidence type="ECO:0000313" key="14">
    <source>
        <dbReference type="EMBL" id="PNY81168.1"/>
    </source>
</evidence>
<keyword evidence="9 12" id="KW-1133">Transmembrane helix</keyword>
<evidence type="ECO:0000256" key="12">
    <source>
        <dbReference type="SAM" id="Phobius"/>
    </source>
</evidence>